<dbReference type="Proteomes" id="UP000011087">
    <property type="component" value="Unassembled WGS sequence"/>
</dbReference>
<dbReference type="KEGG" id="gtt:GUITHDRAFT_146872"/>
<evidence type="ECO:0000313" key="3">
    <source>
        <dbReference type="Proteomes" id="UP000011087"/>
    </source>
</evidence>
<reference evidence="2" key="3">
    <citation type="submission" date="2016-03" db="UniProtKB">
        <authorList>
            <consortium name="EnsemblProtists"/>
        </authorList>
    </citation>
    <scope>IDENTIFICATION</scope>
</reference>
<evidence type="ECO:0000313" key="1">
    <source>
        <dbReference type="EMBL" id="EKX34860.1"/>
    </source>
</evidence>
<dbReference type="EnsemblProtists" id="EKX34860">
    <property type="protein sequence ID" value="EKX34860"/>
    <property type="gene ID" value="GUITHDRAFT_146872"/>
</dbReference>
<dbReference type="GeneID" id="17291617"/>
<organism evidence="1">
    <name type="scientific">Guillardia theta (strain CCMP2712)</name>
    <name type="common">Cryptophyte</name>
    <dbReference type="NCBI Taxonomy" id="905079"/>
    <lineage>
        <taxon>Eukaryota</taxon>
        <taxon>Cryptophyceae</taxon>
        <taxon>Pyrenomonadales</taxon>
        <taxon>Geminigeraceae</taxon>
        <taxon>Guillardia</taxon>
    </lineage>
</organism>
<proteinExistence type="predicted"/>
<gene>
    <name evidence="1" type="ORF">GUITHDRAFT_146872</name>
</gene>
<dbReference type="EMBL" id="JH993101">
    <property type="protein sequence ID" value="EKX34860.1"/>
    <property type="molecule type" value="Genomic_DNA"/>
</dbReference>
<dbReference type="RefSeq" id="XP_005821840.1">
    <property type="nucleotide sequence ID" value="XM_005821783.1"/>
</dbReference>
<protein>
    <submittedName>
        <fullName evidence="1 2">Uncharacterized protein</fullName>
    </submittedName>
</protein>
<dbReference type="HOGENOM" id="CLU_1443540_0_0_1"/>
<sequence>MFVQIHCAYVTVIITNNKRIPRVITCIGKQLCLHDCDQYLDIKAMCHITLPIDSLVEICDVIVLNNTDIPALRKRFHFVKGFPIDKFFNANLEKIRQLALTLTSEQQSEIKRLQTSLRAKKCILFDLCRTAVVQIDERLNIGDLDQEKLTRIVDPVKSEVSLFKGIYEQLASYCGLDFSALGDWEVVIEA</sequence>
<dbReference type="PaxDb" id="55529-EKX34860"/>
<keyword evidence="3" id="KW-1185">Reference proteome</keyword>
<accession>L1IGA9</accession>
<name>L1IGA9_GUITC</name>
<evidence type="ECO:0000313" key="2">
    <source>
        <dbReference type="EnsemblProtists" id="EKX34860"/>
    </source>
</evidence>
<dbReference type="AlphaFoldDB" id="L1IGA9"/>
<reference evidence="1 3" key="1">
    <citation type="journal article" date="2012" name="Nature">
        <title>Algal genomes reveal evolutionary mosaicism and the fate of nucleomorphs.</title>
        <authorList>
            <consortium name="DOE Joint Genome Institute"/>
            <person name="Curtis B.A."/>
            <person name="Tanifuji G."/>
            <person name="Burki F."/>
            <person name="Gruber A."/>
            <person name="Irimia M."/>
            <person name="Maruyama S."/>
            <person name="Arias M.C."/>
            <person name="Ball S.G."/>
            <person name="Gile G.H."/>
            <person name="Hirakawa Y."/>
            <person name="Hopkins J.F."/>
            <person name="Kuo A."/>
            <person name="Rensing S.A."/>
            <person name="Schmutz J."/>
            <person name="Symeonidi A."/>
            <person name="Elias M."/>
            <person name="Eveleigh R.J."/>
            <person name="Herman E.K."/>
            <person name="Klute M.J."/>
            <person name="Nakayama T."/>
            <person name="Obornik M."/>
            <person name="Reyes-Prieto A."/>
            <person name="Armbrust E.V."/>
            <person name="Aves S.J."/>
            <person name="Beiko R.G."/>
            <person name="Coutinho P."/>
            <person name="Dacks J.B."/>
            <person name="Durnford D.G."/>
            <person name="Fast N.M."/>
            <person name="Green B.R."/>
            <person name="Grisdale C.J."/>
            <person name="Hempel F."/>
            <person name="Henrissat B."/>
            <person name="Hoppner M.P."/>
            <person name="Ishida K."/>
            <person name="Kim E."/>
            <person name="Koreny L."/>
            <person name="Kroth P.G."/>
            <person name="Liu Y."/>
            <person name="Malik S.B."/>
            <person name="Maier U.G."/>
            <person name="McRose D."/>
            <person name="Mock T."/>
            <person name="Neilson J.A."/>
            <person name="Onodera N.T."/>
            <person name="Poole A.M."/>
            <person name="Pritham E.J."/>
            <person name="Richards T.A."/>
            <person name="Rocap G."/>
            <person name="Roy S.W."/>
            <person name="Sarai C."/>
            <person name="Schaack S."/>
            <person name="Shirato S."/>
            <person name="Slamovits C.H."/>
            <person name="Spencer D.F."/>
            <person name="Suzuki S."/>
            <person name="Worden A.Z."/>
            <person name="Zauner S."/>
            <person name="Barry K."/>
            <person name="Bell C."/>
            <person name="Bharti A.K."/>
            <person name="Crow J.A."/>
            <person name="Grimwood J."/>
            <person name="Kramer R."/>
            <person name="Lindquist E."/>
            <person name="Lucas S."/>
            <person name="Salamov A."/>
            <person name="McFadden G.I."/>
            <person name="Lane C.E."/>
            <person name="Keeling P.J."/>
            <person name="Gray M.W."/>
            <person name="Grigoriev I.V."/>
            <person name="Archibald J.M."/>
        </authorList>
    </citation>
    <scope>NUCLEOTIDE SEQUENCE</scope>
    <source>
        <strain evidence="1 3">CCMP2712</strain>
    </source>
</reference>
<reference evidence="3" key="2">
    <citation type="submission" date="2012-11" db="EMBL/GenBank/DDBJ databases">
        <authorList>
            <person name="Kuo A."/>
            <person name="Curtis B.A."/>
            <person name="Tanifuji G."/>
            <person name="Burki F."/>
            <person name="Gruber A."/>
            <person name="Irimia M."/>
            <person name="Maruyama S."/>
            <person name="Arias M.C."/>
            <person name="Ball S.G."/>
            <person name="Gile G.H."/>
            <person name="Hirakawa Y."/>
            <person name="Hopkins J.F."/>
            <person name="Rensing S.A."/>
            <person name="Schmutz J."/>
            <person name="Symeonidi A."/>
            <person name="Elias M."/>
            <person name="Eveleigh R.J."/>
            <person name="Herman E.K."/>
            <person name="Klute M.J."/>
            <person name="Nakayama T."/>
            <person name="Obornik M."/>
            <person name="Reyes-Prieto A."/>
            <person name="Armbrust E.V."/>
            <person name="Aves S.J."/>
            <person name="Beiko R.G."/>
            <person name="Coutinho P."/>
            <person name="Dacks J.B."/>
            <person name="Durnford D.G."/>
            <person name="Fast N.M."/>
            <person name="Green B.R."/>
            <person name="Grisdale C."/>
            <person name="Hempe F."/>
            <person name="Henrissat B."/>
            <person name="Hoppner M.P."/>
            <person name="Ishida K.-I."/>
            <person name="Kim E."/>
            <person name="Koreny L."/>
            <person name="Kroth P.G."/>
            <person name="Liu Y."/>
            <person name="Malik S.-B."/>
            <person name="Maier U.G."/>
            <person name="McRose D."/>
            <person name="Mock T."/>
            <person name="Neilson J.A."/>
            <person name="Onodera N.T."/>
            <person name="Poole A.M."/>
            <person name="Pritham E.J."/>
            <person name="Richards T.A."/>
            <person name="Rocap G."/>
            <person name="Roy S.W."/>
            <person name="Sarai C."/>
            <person name="Schaack S."/>
            <person name="Shirato S."/>
            <person name="Slamovits C.H."/>
            <person name="Spencer D.F."/>
            <person name="Suzuki S."/>
            <person name="Worden A.Z."/>
            <person name="Zauner S."/>
            <person name="Barry K."/>
            <person name="Bell C."/>
            <person name="Bharti A.K."/>
            <person name="Crow J.A."/>
            <person name="Grimwood J."/>
            <person name="Kramer R."/>
            <person name="Lindquist E."/>
            <person name="Lucas S."/>
            <person name="Salamov A."/>
            <person name="McFadden G.I."/>
            <person name="Lane C.E."/>
            <person name="Keeling P.J."/>
            <person name="Gray M.W."/>
            <person name="Grigoriev I.V."/>
            <person name="Archibald J.M."/>
        </authorList>
    </citation>
    <scope>NUCLEOTIDE SEQUENCE</scope>
    <source>
        <strain evidence="3">CCMP2712</strain>
    </source>
</reference>